<evidence type="ECO:0000313" key="6">
    <source>
        <dbReference type="Proteomes" id="UP001229251"/>
    </source>
</evidence>
<gene>
    <name evidence="5" type="ORF">QP433_00020</name>
</gene>
<protein>
    <submittedName>
        <fullName evidence="5">Zinc ABC transporter substrate-binding protein</fullName>
    </submittedName>
</protein>
<dbReference type="SUPFAM" id="SSF53807">
    <property type="entry name" value="Helical backbone' metal receptor"/>
    <property type="match status" value="1"/>
</dbReference>
<reference evidence="5" key="1">
    <citation type="submission" date="2023-05" db="EMBL/GenBank/DDBJ databases">
        <title>Cataloging the Phylogenetic Diversity of Human Bladder Bacteria.</title>
        <authorList>
            <person name="Du J."/>
        </authorList>
    </citation>
    <scope>NUCLEOTIDE SEQUENCE</scope>
    <source>
        <strain evidence="5">UMB1231</strain>
    </source>
</reference>
<keyword evidence="3" id="KW-0732">Signal</keyword>
<dbReference type="GO" id="GO:0046872">
    <property type="term" value="F:metal ion binding"/>
    <property type="evidence" value="ECO:0007669"/>
    <property type="project" value="InterPro"/>
</dbReference>
<comment type="similarity">
    <text evidence="1 4">Belongs to the bacterial solute-binding protein 9 family.</text>
</comment>
<evidence type="ECO:0000256" key="4">
    <source>
        <dbReference type="RuleBase" id="RU003512"/>
    </source>
</evidence>
<proteinExistence type="inferred from homology"/>
<dbReference type="GO" id="GO:0007155">
    <property type="term" value="P:cell adhesion"/>
    <property type="evidence" value="ECO:0007669"/>
    <property type="project" value="InterPro"/>
</dbReference>
<evidence type="ECO:0000256" key="3">
    <source>
        <dbReference type="ARBA" id="ARBA00022729"/>
    </source>
</evidence>
<accession>A0AAJ1Q3U3</accession>
<dbReference type="Proteomes" id="UP001229251">
    <property type="component" value="Unassembled WGS sequence"/>
</dbReference>
<comment type="caution">
    <text evidence="5">The sequence shown here is derived from an EMBL/GenBank/DDBJ whole genome shotgun (WGS) entry which is preliminary data.</text>
</comment>
<sequence>MKQLLKHHLKKAILLLIMVVLSLATSMTGLQGVQAEEGKELRIVTSFYPMYALTKTLVGDLHDVRMINSANGIHGFEPSVKDVAAIQESDIFIYHSNILESWAKKLMGNLKDSGVEVVEASKGLEMEKVPGLENLGKIKGMKEESSYDPHTWLDPVEAADEIQLIADALSKIDPDNESTYQERAKAFKEEADSLVSEYQDKFNALNNKTFVTQHTAFSYLARRFGLEQLGIAGVSSDIEPGSKKMIEVQKFIQDHAIKTIFVEPNVSPKSAETIAQATGVDVQQMSPLESDPQNDKTFLENLRQVLETLYEGLK</sequence>
<evidence type="ECO:0000256" key="1">
    <source>
        <dbReference type="ARBA" id="ARBA00011028"/>
    </source>
</evidence>
<dbReference type="PRINTS" id="PR00691">
    <property type="entry name" value="ADHESINB"/>
</dbReference>
<dbReference type="EMBL" id="JASOOE010000001">
    <property type="protein sequence ID" value="MDK7186362.1"/>
    <property type="molecule type" value="Genomic_DNA"/>
</dbReference>
<dbReference type="PANTHER" id="PTHR42953:SF3">
    <property type="entry name" value="HIGH-AFFINITY ZINC UPTAKE SYSTEM PROTEIN ZNUA"/>
    <property type="match status" value="1"/>
</dbReference>
<organism evidence="5 6">
    <name type="scientific">Facklamia hominis</name>
    <dbReference type="NCBI Taxonomy" id="178214"/>
    <lineage>
        <taxon>Bacteria</taxon>
        <taxon>Bacillati</taxon>
        <taxon>Bacillota</taxon>
        <taxon>Bacilli</taxon>
        <taxon>Lactobacillales</taxon>
        <taxon>Aerococcaceae</taxon>
        <taxon>Facklamia</taxon>
    </lineage>
</organism>
<dbReference type="GO" id="GO:0030001">
    <property type="term" value="P:metal ion transport"/>
    <property type="evidence" value="ECO:0007669"/>
    <property type="project" value="InterPro"/>
</dbReference>
<dbReference type="PANTHER" id="PTHR42953">
    <property type="entry name" value="HIGH-AFFINITY ZINC UPTAKE SYSTEM PROTEIN ZNUA-RELATED"/>
    <property type="match status" value="1"/>
</dbReference>
<dbReference type="Pfam" id="PF01297">
    <property type="entry name" value="ZnuA"/>
    <property type="match status" value="1"/>
</dbReference>
<keyword evidence="2 4" id="KW-0813">Transport</keyword>
<evidence type="ECO:0000256" key="2">
    <source>
        <dbReference type="ARBA" id="ARBA00022448"/>
    </source>
</evidence>
<dbReference type="InterPro" id="IPR050492">
    <property type="entry name" value="Bact_metal-bind_prot9"/>
</dbReference>
<dbReference type="Gene3D" id="3.40.50.1980">
    <property type="entry name" value="Nitrogenase molybdenum iron protein domain"/>
    <property type="match status" value="2"/>
</dbReference>
<dbReference type="PRINTS" id="PR00690">
    <property type="entry name" value="ADHESNFAMILY"/>
</dbReference>
<name>A0AAJ1Q3U3_9LACT</name>
<dbReference type="RefSeq" id="WP_285065077.1">
    <property type="nucleotide sequence ID" value="NZ_JASOOE010000001.1"/>
</dbReference>
<dbReference type="InterPro" id="IPR006128">
    <property type="entry name" value="Lipoprotein_PsaA-like"/>
</dbReference>
<evidence type="ECO:0000313" key="5">
    <source>
        <dbReference type="EMBL" id="MDK7186362.1"/>
    </source>
</evidence>
<dbReference type="InterPro" id="IPR006127">
    <property type="entry name" value="ZnuA-like"/>
</dbReference>
<dbReference type="InterPro" id="IPR006129">
    <property type="entry name" value="AdhesinB"/>
</dbReference>
<dbReference type="AlphaFoldDB" id="A0AAJ1Q3U3"/>